<comment type="similarity">
    <text evidence="2">Belongs to the monovalent cation:proton antiporter 2 (CPA2) transporter (TC 2.A.37) family.</text>
</comment>
<proteinExistence type="inferred from homology"/>
<feature type="transmembrane region" description="Helical" evidence="8">
    <location>
        <begin position="134"/>
        <end position="155"/>
    </location>
</feature>
<feature type="transmembrane region" description="Helical" evidence="8">
    <location>
        <begin position="167"/>
        <end position="185"/>
    </location>
</feature>
<evidence type="ECO:0000313" key="11">
    <source>
        <dbReference type="Proteomes" id="UP000291301"/>
    </source>
</evidence>
<evidence type="ECO:0000256" key="6">
    <source>
        <dbReference type="ARBA" id="ARBA00023136"/>
    </source>
</evidence>
<dbReference type="EMBL" id="SJST01000009">
    <property type="protein sequence ID" value="TCD11455.1"/>
    <property type="molecule type" value="Genomic_DNA"/>
</dbReference>
<evidence type="ECO:0000256" key="8">
    <source>
        <dbReference type="SAM" id="Phobius"/>
    </source>
</evidence>
<feature type="transmembrane region" description="Helical" evidence="8">
    <location>
        <begin position="19"/>
        <end position="37"/>
    </location>
</feature>
<feature type="transmembrane region" description="Helical" evidence="8">
    <location>
        <begin position="343"/>
        <end position="364"/>
    </location>
</feature>
<dbReference type="InterPro" id="IPR006153">
    <property type="entry name" value="Cation/H_exchanger_TM"/>
</dbReference>
<feature type="compositionally biased region" description="Low complexity" evidence="7">
    <location>
        <begin position="423"/>
        <end position="437"/>
    </location>
</feature>
<feature type="transmembrane region" description="Helical" evidence="8">
    <location>
        <begin position="282"/>
        <end position="301"/>
    </location>
</feature>
<evidence type="ECO:0000256" key="7">
    <source>
        <dbReference type="SAM" id="MobiDB-lite"/>
    </source>
</evidence>
<evidence type="ECO:0000256" key="4">
    <source>
        <dbReference type="ARBA" id="ARBA00022692"/>
    </source>
</evidence>
<feature type="domain" description="Cation/H+ exchanger transmembrane" evidence="9">
    <location>
        <begin position="2"/>
        <end position="361"/>
    </location>
</feature>
<feature type="transmembrane region" description="Helical" evidence="8">
    <location>
        <begin position="103"/>
        <end position="122"/>
    </location>
</feature>
<evidence type="ECO:0000259" key="9">
    <source>
        <dbReference type="Pfam" id="PF00999"/>
    </source>
</evidence>
<dbReference type="OrthoDB" id="9781411at2"/>
<reference evidence="10 11" key="1">
    <citation type="journal article" date="2015" name="Antonie Van Leeuwenhoek">
        <title>Oricola cellulosilytica gen. nov., sp. nov., a cellulose-degrading bacterium of the family Phyllobacteriaceae isolated from surface seashore water, and emended descriptions of Mesorhizobium loti and Phyllobacterium myrsinacearum.</title>
        <authorList>
            <person name="Hameed A."/>
            <person name="Shahina M."/>
            <person name="Lai W.A."/>
            <person name="Lin S.Y."/>
            <person name="Young L.S."/>
            <person name="Liu Y.C."/>
            <person name="Hsu Y.H."/>
            <person name="Young C.C."/>
        </authorList>
    </citation>
    <scope>NUCLEOTIDE SEQUENCE [LARGE SCALE GENOMIC DNA]</scope>
    <source>
        <strain evidence="10 11">KCTC 52183</strain>
    </source>
</reference>
<evidence type="ECO:0000256" key="5">
    <source>
        <dbReference type="ARBA" id="ARBA00022989"/>
    </source>
</evidence>
<dbReference type="AlphaFoldDB" id="A0A4R0P7M3"/>
<keyword evidence="6 8" id="KW-0472">Membrane</keyword>
<sequence>MVIAVLAGLGLMRLKQPPLVGFILAGVVMGPTGFGLISNNDNVTALAEMGVLVLLFFIGTELSLKAFVATLRPAVIVAAGQLAAAMVIGAGIAWLTGSTVAEGVILGFIIALSSTVVAMKMLDDMGALRKLPGRITVGVLIAQDIAVVPMLILISSFGGAGANALELFLKIAVAVGLLGALLWWLGRSPKIKVPFDEQVGENVELLALGSLAACFAAAAASGAIGLSPAYGAFVAGLVIGNSSLRNKVIPVIEPIQSVLLVVFFLSIGLLIDLDYIRAHLGVVLAAALFVIAIKTLLNVFLLRVAGFDRDTALVGGLSMAQIGEFSFVLAAAGFAAGALGYDIYRLSIAVTAITLLVSPAWMALMRRAEEVAMVNYSSYREGLAEAYSGEIENVEEGFWWLKVRYRAGRIARRKRREAKAARKASSSSGESGTSETAPPESAAQSALADGENPAES</sequence>
<keyword evidence="4 8" id="KW-0812">Transmembrane</keyword>
<feature type="region of interest" description="Disordered" evidence="7">
    <location>
        <begin position="413"/>
        <end position="456"/>
    </location>
</feature>
<dbReference type="PANTHER" id="PTHR42751:SF3">
    <property type="entry name" value="SODIUM_GLUTAMATE SYMPORTER"/>
    <property type="match status" value="1"/>
</dbReference>
<organism evidence="10 11">
    <name type="scientific">Oricola cellulosilytica</name>
    <dbReference type="NCBI Taxonomy" id="1429082"/>
    <lineage>
        <taxon>Bacteria</taxon>
        <taxon>Pseudomonadati</taxon>
        <taxon>Pseudomonadota</taxon>
        <taxon>Alphaproteobacteria</taxon>
        <taxon>Hyphomicrobiales</taxon>
        <taxon>Ahrensiaceae</taxon>
        <taxon>Oricola</taxon>
    </lineage>
</organism>
<feature type="transmembrane region" description="Helical" evidence="8">
    <location>
        <begin position="313"/>
        <end position="337"/>
    </location>
</feature>
<accession>A0A4R0P7M3</accession>
<evidence type="ECO:0000256" key="2">
    <source>
        <dbReference type="ARBA" id="ARBA00005551"/>
    </source>
</evidence>
<dbReference type="GO" id="GO:0015297">
    <property type="term" value="F:antiporter activity"/>
    <property type="evidence" value="ECO:0007669"/>
    <property type="project" value="InterPro"/>
</dbReference>
<keyword evidence="11" id="KW-1185">Reference proteome</keyword>
<evidence type="ECO:0000256" key="1">
    <source>
        <dbReference type="ARBA" id="ARBA00004141"/>
    </source>
</evidence>
<feature type="transmembrane region" description="Helical" evidence="8">
    <location>
        <begin position="43"/>
        <end position="62"/>
    </location>
</feature>
<feature type="transmembrane region" description="Helical" evidence="8">
    <location>
        <begin position="258"/>
        <end position="276"/>
    </location>
</feature>
<evidence type="ECO:0000256" key="3">
    <source>
        <dbReference type="ARBA" id="ARBA00022448"/>
    </source>
</evidence>
<gene>
    <name evidence="10" type="ORF">E0D97_17110</name>
</gene>
<keyword evidence="3" id="KW-0813">Transport</keyword>
<comment type="subcellular location">
    <subcellularLocation>
        <location evidence="1">Membrane</location>
        <topology evidence="1">Multi-pass membrane protein</topology>
    </subcellularLocation>
</comment>
<feature type="transmembrane region" description="Helical" evidence="8">
    <location>
        <begin position="205"/>
        <end position="224"/>
    </location>
</feature>
<dbReference type="InterPro" id="IPR038770">
    <property type="entry name" value="Na+/solute_symporter_sf"/>
</dbReference>
<dbReference type="GO" id="GO:0016020">
    <property type="term" value="C:membrane"/>
    <property type="evidence" value="ECO:0007669"/>
    <property type="project" value="UniProtKB-SubCell"/>
</dbReference>
<comment type="caution">
    <text evidence="10">The sequence shown here is derived from an EMBL/GenBank/DDBJ whole genome shotgun (WGS) entry which is preliminary data.</text>
</comment>
<evidence type="ECO:0000313" key="10">
    <source>
        <dbReference type="EMBL" id="TCD11455.1"/>
    </source>
</evidence>
<dbReference type="GO" id="GO:1902600">
    <property type="term" value="P:proton transmembrane transport"/>
    <property type="evidence" value="ECO:0007669"/>
    <property type="project" value="InterPro"/>
</dbReference>
<name>A0A4R0P7M3_9HYPH</name>
<protein>
    <submittedName>
        <fullName evidence="10">Cation:proton antiporter</fullName>
    </submittedName>
</protein>
<dbReference type="Gene3D" id="1.20.1530.20">
    <property type="match status" value="1"/>
</dbReference>
<keyword evidence="5 8" id="KW-1133">Transmembrane helix</keyword>
<dbReference type="Pfam" id="PF00999">
    <property type="entry name" value="Na_H_Exchanger"/>
    <property type="match status" value="1"/>
</dbReference>
<feature type="transmembrane region" description="Helical" evidence="8">
    <location>
        <begin position="74"/>
        <end position="97"/>
    </location>
</feature>
<dbReference type="Proteomes" id="UP000291301">
    <property type="component" value="Unassembled WGS sequence"/>
</dbReference>
<dbReference type="PANTHER" id="PTHR42751">
    <property type="entry name" value="SODIUM/HYDROGEN EXCHANGER FAMILY/TRKA DOMAIN PROTEIN"/>
    <property type="match status" value="1"/>
</dbReference>